<evidence type="ECO:0000256" key="2">
    <source>
        <dbReference type="SAM" id="MobiDB-lite"/>
    </source>
</evidence>
<dbReference type="PANTHER" id="PTHR31342">
    <property type="entry name" value="PROTEIN CHUP1, CHLOROPLASTIC"/>
    <property type="match status" value="1"/>
</dbReference>
<sequence>MVNHLKRRRVKLVGPPGGGKRMADASAEMTKRSSYFQQIEEDVKNYATTIQEVTKVLNSFQTKVMTELLKFHQHVEQQLEKLTDGTQVLSRFEDFPAKKLEALRMAATLYSRSK</sequence>
<evidence type="ECO:0000313" key="3">
    <source>
        <dbReference type="EMBL" id="KAJ4951984.1"/>
    </source>
</evidence>
<comment type="caution">
    <text evidence="3">The sequence shown here is derived from an EMBL/GenBank/DDBJ whole genome shotgun (WGS) entry which is preliminary data.</text>
</comment>
<keyword evidence="4" id="KW-1185">Reference proteome</keyword>
<dbReference type="OrthoDB" id="2020598at2759"/>
<evidence type="ECO:0000256" key="1">
    <source>
        <dbReference type="ARBA" id="ARBA00023054"/>
    </source>
</evidence>
<protein>
    <submittedName>
        <fullName evidence="3">Uncharacterized protein</fullName>
    </submittedName>
</protein>
<dbReference type="Proteomes" id="UP001141806">
    <property type="component" value="Unassembled WGS sequence"/>
</dbReference>
<feature type="region of interest" description="Disordered" evidence="2">
    <location>
        <begin position="1"/>
        <end position="26"/>
    </location>
</feature>
<dbReference type="EMBL" id="JAMYWD010000012">
    <property type="protein sequence ID" value="KAJ4951984.1"/>
    <property type="molecule type" value="Genomic_DNA"/>
</dbReference>
<keyword evidence="1" id="KW-0175">Coiled coil</keyword>
<evidence type="ECO:0000313" key="4">
    <source>
        <dbReference type="Proteomes" id="UP001141806"/>
    </source>
</evidence>
<dbReference type="InterPro" id="IPR040265">
    <property type="entry name" value="CHUP1/IPGA1-like"/>
</dbReference>
<organism evidence="3 4">
    <name type="scientific">Protea cynaroides</name>
    <dbReference type="NCBI Taxonomy" id="273540"/>
    <lineage>
        <taxon>Eukaryota</taxon>
        <taxon>Viridiplantae</taxon>
        <taxon>Streptophyta</taxon>
        <taxon>Embryophyta</taxon>
        <taxon>Tracheophyta</taxon>
        <taxon>Spermatophyta</taxon>
        <taxon>Magnoliopsida</taxon>
        <taxon>Proteales</taxon>
        <taxon>Proteaceae</taxon>
        <taxon>Protea</taxon>
    </lineage>
</organism>
<name>A0A9Q0GUK0_9MAGN</name>
<reference evidence="3" key="1">
    <citation type="journal article" date="2023" name="Plant J.">
        <title>The genome of the king protea, Protea cynaroides.</title>
        <authorList>
            <person name="Chang J."/>
            <person name="Duong T.A."/>
            <person name="Schoeman C."/>
            <person name="Ma X."/>
            <person name="Roodt D."/>
            <person name="Barker N."/>
            <person name="Li Z."/>
            <person name="Van de Peer Y."/>
            <person name="Mizrachi E."/>
        </authorList>
    </citation>
    <scope>NUCLEOTIDE SEQUENCE</scope>
    <source>
        <tissue evidence="3">Young leaves</tissue>
    </source>
</reference>
<dbReference type="PANTHER" id="PTHR31342:SF16">
    <property type="entry name" value="TALIN_MIDDLE DOMAIN-CONTAINING PROTEIN"/>
    <property type="match status" value="1"/>
</dbReference>
<gene>
    <name evidence="3" type="ORF">NE237_028816</name>
</gene>
<dbReference type="AlphaFoldDB" id="A0A9Q0GUK0"/>
<accession>A0A9Q0GUK0</accession>
<proteinExistence type="predicted"/>
<feature type="compositionally biased region" description="Basic residues" evidence="2">
    <location>
        <begin position="1"/>
        <end position="11"/>
    </location>
</feature>